<reference evidence="1" key="1">
    <citation type="submission" date="2021-03" db="EMBL/GenBank/DDBJ databases">
        <authorList>
            <consortium name="DOE Joint Genome Institute"/>
            <person name="Ahrendt S."/>
            <person name="Looney B.P."/>
            <person name="Miyauchi S."/>
            <person name="Morin E."/>
            <person name="Drula E."/>
            <person name="Courty P.E."/>
            <person name="Chicoki N."/>
            <person name="Fauchery L."/>
            <person name="Kohler A."/>
            <person name="Kuo A."/>
            <person name="Labutti K."/>
            <person name="Pangilinan J."/>
            <person name="Lipzen A."/>
            <person name="Riley R."/>
            <person name="Andreopoulos W."/>
            <person name="He G."/>
            <person name="Johnson J."/>
            <person name="Barry K.W."/>
            <person name="Grigoriev I.V."/>
            <person name="Nagy L."/>
            <person name="Hibbett D."/>
            <person name="Henrissat B."/>
            <person name="Matheny P.B."/>
            <person name="Labbe J."/>
            <person name="Martin F."/>
        </authorList>
    </citation>
    <scope>NUCLEOTIDE SEQUENCE</scope>
    <source>
        <strain evidence="1">HHB10654</strain>
    </source>
</reference>
<dbReference type="EMBL" id="MU277346">
    <property type="protein sequence ID" value="KAI0054791.1"/>
    <property type="molecule type" value="Genomic_DNA"/>
</dbReference>
<reference evidence="1" key="2">
    <citation type="journal article" date="2022" name="New Phytol.">
        <title>Evolutionary transition to the ectomycorrhizal habit in the genomes of a hyperdiverse lineage of mushroom-forming fungi.</title>
        <authorList>
            <person name="Looney B."/>
            <person name="Miyauchi S."/>
            <person name="Morin E."/>
            <person name="Drula E."/>
            <person name="Courty P.E."/>
            <person name="Kohler A."/>
            <person name="Kuo A."/>
            <person name="LaButti K."/>
            <person name="Pangilinan J."/>
            <person name="Lipzen A."/>
            <person name="Riley R."/>
            <person name="Andreopoulos W."/>
            <person name="He G."/>
            <person name="Johnson J."/>
            <person name="Nolan M."/>
            <person name="Tritt A."/>
            <person name="Barry K.W."/>
            <person name="Grigoriev I.V."/>
            <person name="Nagy L.G."/>
            <person name="Hibbett D."/>
            <person name="Henrissat B."/>
            <person name="Matheny P.B."/>
            <person name="Labbe J."/>
            <person name="Martin F.M."/>
        </authorList>
    </citation>
    <scope>NUCLEOTIDE SEQUENCE</scope>
    <source>
        <strain evidence="1">HHB10654</strain>
    </source>
</reference>
<keyword evidence="2" id="KW-1185">Reference proteome</keyword>
<dbReference type="Proteomes" id="UP000814140">
    <property type="component" value="Unassembled WGS sequence"/>
</dbReference>
<name>A0ACB8SFV6_9AGAM</name>
<organism evidence="1 2">
    <name type="scientific">Artomyces pyxidatus</name>
    <dbReference type="NCBI Taxonomy" id="48021"/>
    <lineage>
        <taxon>Eukaryota</taxon>
        <taxon>Fungi</taxon>
        <taxon>Dikarya</taxon>
        <taxon>Basidiomycota</taxon>
        <taxon>Agaricomycotina</taxon>
        <taxon>Agaricomycetes</taxon>
        <taxon>Russulales</taxon>
        <taxon>Auriscalpiaceae</taxon>
        <taxon>Artomyces</taxon>
    </lineage>
</organism>
<evidence type="ECO:0000313" key="2">
    <source>
        <dbReference type="Proteomes" id="UP000814140"/>
    </source>
</evidence>
<accession>A0ACB8SFV6</accession>
<sequence length="55" mass="6020">MRFPTCAILSVSIAFAAVVVAVPFVHEQWMDVELGPVSDAWRDHSSLARPVSHDA</sequence>
<proteinExistence type="predicted"/>
<comment type="caution">
    <text evidence="1">The sequence shown here is derived from an EMBL/GenBank/DDBJ whole genome shotgun (WGS) entry which is preliminary data.</text>
</comment>
<gene>
    <name evidence="1" type="ORF">BV25DRAFT_1833526</name>
</gene>
<evidence type="ECO:0000313" key="1">
    <source>
        <dbReference type="EMBL" id="KAI0054791.1"/>
    </source>
</evidence>
<protein>
    <submittedName>
        <fullName evidence="1">Uncharacterized protein</fullName>
    </submittedName>
</protein>